<accession>G5IZ33</accession>
<comment type="caution">
    <text evidence="1">The sequence shown here is derived from an EMBL/GenBank/DDBJ whole genome shotgun (WGS) entry which is preliminary data.</text>
</comment>
<evidence type="ECO:0000313" key="2">
    <source>
        <dbReference type="Proteomes" id="UP000003477"/>
    </source>
</evidence>
<feature type="non-terminal residue" evidence="1">
    <location>
        <position position="1"/>
    </location>
</feature>
<evidence type="ECO:0000313" key="1">
    <source>
        <dbReference type="EMBL" id="EHJ14804.1"/>
    </source>
</evidence>
<gene>
    <name evidence="1" type="ORF">CWATWH0003_0529b4</name>
</gene>
<protein>
    <submittedName>
        <fullName evidence="1">Transposase, IS200/IS605 family</fullName>
    </submittedName>
</protein>
<dbReference type="EMBL" id="AESD01000086">
    <property type="protein sequence ID" value="EHJ14804.1"/>
    <property type="molecule type" value="Genomic_DNA"/>
</dbReference>
<proteinExistence type="predicted"/>
<organism evidence="1 2">
    <name type="scientific">Crocosphaera watsonii WH 0003</name>
    <dbReference type="NCBI Taxonomy" id="423471"/>
    <lineage>
        <taxon>Bacteria</taxon>
        <taxon>Bacillati</taxon>
        <taxon>Cyanobacteriota</taxon>
        <taxon>Cyanophyceae</taxon>
        <taxon>Oscillatoriophycideae</taxon>
        <taxon>Chroococcales</taxon>
        <taxon>Aphanothecaceae</taxon>
        <taxon>Crocosphaera</taxon>
    </lineage>
</organism>
<sequence>TMVGNDYGLIFDRINYPICPPYLFADLMNNIGKIRYFR</sequence>
<reference evidence="1 2" key="1">
    <citation type="journal article" date="2011" name="Front. Microbiol.">
        <title>Two Strains of Crocosphaera watsonii with Highly Conserved Genomes are Distinguished by Strain-Specific Features.</title>
        <authorList>
            <person name="Bench S.R."/>
            <person name="Ilikchyan I.N."/>
            <person name="Tripp H.J."/>
            <person name="Zehr J.P."/>
        </authorList>
    </citation>
    <scope>NUCLEOTIDE SEQUENCE [LARGE SCALE GENOMIC DNA]</scope>
    <source>
        <strain evidence="1 2">WH 0003</strain>
    </source>
</reference>
<dbReference type="AlphaFoldDB" id="G5IZ33"/>
<name>G5IZ33_CROWT</name>
<dbReference type="Proteomes" id="UP000003477">
    <property type="component" value="Unassembled WGS sequence"/>
</dbReference>